<evidence type="ECO:0000313" key="3">
    <source>
        <dbReference type="EMBL" id="CAK0823783.1"/>
    </source>
</evidence>
<accession>A0ABN9RWN9</accession>
<evidence type="ECO:0000313" key="4">
    <source>
        <dbReference type="Proteomes" id="UP001189429"/>
    </source>
</evidence>
<feature type="compositionally biased region" description="Acidic residues" evidence="1">
    <location>
        <begin position="463"/>
        <end position="472"/>
    </location>
</feature>
<proteinExistence type="predicted"/>
<dbReference type="SUPFAM" id="SSF46565">
    <property type="entry name" value="Chaperone J-domain"/>
    <property type="match status" value="1"/>
</dbReference>
<feature type="region of interest" description="Disordered" evidence="1">
    <location>
        <begin position="459"/>
        <end position="524"/>
    </location>
</feature>
<name>A0ABN9RWN9_9DINO</name>
<evidence type="ECO:0000259" key="2">
    <source>
        <dbReference type="PROSITE" id="PS50076"/>
    </source>
</evidence>
<dbReference type="Gene3D" id="1.10.287.110">
    <property type="entry name" value="DnaJ domain"/>
    <property type="match status" value="1"/>
</dbReference>
<dbReference type="Pfam" id="PF00226">
    <property type="entry name" value="DnaJ"/>
    <property type="match status" value="1"/>
</dbReference>
<feature type="compositionally biased region" description="Low complexity" evidence="1">
    <location>
        <begin position="754"/>
        <end position="768"/>
    </location>
</feature>
<dbReference type="CDD" id="cd06257">
    <property type="entry name" value="DnaJ"/>
    <property type="match status" value="1"/>
</dbReference>
<evidence type="ECO:0000256" key="1">
    <source>
        <dbReference type="SAM" id="MobiDB-lite"/>
    </source>
</evidence>
<dbReference type="PROSITE" id="PS50076">
    <property type="entry name" value="DNAJ_2"/>
    <property type="match status" value="1"/>
</dbReference>
<reference evidence="3" key="1">
    <citation type="submission" date="2023-10" db="EMBL/GenBank/DDBJ databases">
        <authorList>
            <person name="Chen Y."/>
            <person name="Shah S."/>
            <person name="Dougan E. K."/>
            <person name="Thang M."/>
            <person name="Chan C."/>
        </authorList>
    </citation>
    <scope>NUCLEOTIDE SEQUENCE [LARGE SCALE GENOMIC DNA]</scope>
</reference>
<dbReference type="EMBL" id="CAUYUJ010008380">
    <property type="protein sequence ID" value="CAK0823783.1"/>
    <property type="molecule type" value="Genomic_DNA"/>
</dbReference>
<dbReference type="InterPro" id="IPR001623">
    <property type="entry name" value="DnaJ_domain"/>
</dbReference>
<feature type="region of interest" description="Disordered" evidence="1">
    <location>
        <begin position="723"/>
        <end position="779"/>
    </location>
</feature>
<keyword evidence="4" id="KW-1185">Reference proteome</keyword>
<feature type="compositionally biased region" description="Low complexity" evidence="1">
    <location>
        <begin position="46"/>
        <end position="64"/>
    </location>
</feature>
<feature type="domain" description="J" evidence="2">
    <location>
        <begin position="404"/>
        <end position="473"/>
    </location>
</feature>
<comment type="caution">
    <text evidence="3">The sequence shown here is derived from an EMBL/GenBank/DDBJ whole genome shotgun (WGS) entry which is preliminary data.</text>
</comment>
<dbReference type="Proteomes" id="UP001189429">
    <property type="component" value="Unassembled WGS sequence"/>
</dbReference>
<organism evidence="3 4">
    <name type="scientific">Prorocentrum cordatum</name>
    <dbReference type="NCBI Taxonomy" id="2364126"/>
    <lineage>
        <taxon>Eukaryota</taxon>
        <taxon>Sar</taxon>
        <taxon>Alveolata</taxon>
        <taxon>Dinophyceae</taxon>
        <taxon>Prorocentrales</taxon>
        <taxon>Prorocentraceae</taxon>
        <taxon>Prorocentrum</taxon>
    </lineage>
</organism>
<feature type="compositionally biased region" description="Acidic residues" evidence="1">
    <location>
        <begin position="727"/>
        <end position="743"/>
    </location>
</feature>
<dbReference type="SMART" id="SM00271">
    <property type="entry name" value="DnaJ"/>
    <property type="match status" value="1"/>
</dbReference>
<feature type="region of interest" description="Disordered" evidence="1">
    <location>
        <begin position="44"/>
        <end position="84"/>
    </location>
</feature>
<gene>
    <name evidence="3" type="ORF">PCOR1329_LOCUS24365</name>
</gene>
<sequence>MVSLTPKLSHAVPLVRSTCVLEPPKLPPLPEALGGAGAPCGGGELPGARAAGPPGVAAPVGRRPSLPPLPSPHDAAAAPAPGTPPSWWCAGWGSGASEASEGDAAPAGRPASGALVAAGAAASARQRLERLPSLAKAARARKERAACPVRKRPVASYQYIRQSELGPEGCRAVQAWALGRISGQQCMLRLELAEAVVQLLGGKGGLGETEQDEELGRVALWAVGCIRLGDTESRLQGVRADLEDKSPAEVLHEACAAVHRECGGDGEEELAVDDLNWEWALHRMAMRAQRAGDSDPGAAVRVQVWRELLRVHLGMEEHPGEGDQCLQLASRAASPRAGRLEHGADDTAMLAWLRRTEHEIREAASAYSPSQLQHEADRLLEYVEQTIRVAAWLREALEGWQRFDPYRIIGVRRGCTRAEVKRCFYKKALLLHPDKGGDKAAFQELQRAYDEILRELDGKAGEEDPEAEEDEADRSSADSPRFRPDKRQTAETKQDAKEGERGDRPGGAAARKPGRPNHDADEAPEGQLGWLARAALDAAEGAGQCATEALQHCREARDAFEDEPVDWDGGRENADVGLAAARAVADAGTVVAKLLGKMHELLQARRGQCAAEGEERGGAGQGSEVLQGAAELAREGAGRVNVALAFCLQTLAESTITVYHDDGAVTSACSEDSGETSVERRLAASACEAMVAVARAAKQLAVVALDAAEAAAGACARAQEADRSLLEEAEDQEASGGSCDEDGGREQQGGGSPRGAPGRPGSPGAASPDAEAQRRLETSHAVSQLHEAVRMLRCTNQELLRLQRSAQELTAPRAAAAPAAVLASRGERALALLAEFLDEAAVGFQAALQDAWSDDGECWPDVFQSFTAQALKSAFGFILHSTPDLAVPLDPRAQALRAAAALDSEAVVDMLRAQVLPRLRGAVVSAVLDAACGDGASRALEDPELLEEAGLLAVDRALRQLLESVRLLGSRGAALRAAWRSPCAAEPPEALPGRLNIIAYLNWLNNPRYALQRQEAWENAADRYFSALRDIRHEMRMYLGNNAPARVREHLVAPGYSGSGVFLTPASVGEAQPMAVTGSEEATLGWTEAAPPGCSSEAAVCLAHASSGWPGVAPPACLSESTLQCLLTVDTGTVEPPSRRIQRRRRQFLQAADAAARGELCAAAAAARKPRPQRTHVAAAARQLCPEAFDAAIRRRLSAWWPGLAIPPDLRQRWRRLKAQLAVAAPGTCWATVRALAGALPTSYRVRVGHPRLPCQWRCEGGTDQISHYLDVEVVLGVPRVAAAAKAVEADAGEVSQTVFGAAVAEVRFFRDQEQGTDYEVRVHCTNQTLCESSIKHPEIFRVVPTVNSEYCTDLASPMLALLRASVPLGAGHPRDKFVLVSENAIPIKPFGEIRQSSLARAEAEHQEAGQVFGGAAAELQHFEHQWRALWQRRVPELPDSEHQLVELDSLPPFRDCRGRPDWCAR</sequence>
<feature type="compositionally biased region" description="Low complexity" evidence="1">
    <location>
        <begin position="72"/>
        <end position="84"/>
    </location>
</feature>
<protein>
    <recommendedName>
        <fullName evidence="2">J domain-containing protein</fullName>
    </recommendedName>
</protein>
<feature type="compositionally biased region" description="Basic and acidic residues" evidence="1">
    <location>
        <begin position="473"/>
        <end position="504"/>
    </location>
</feature>
<dbReference type="InterPro" id="IPR036869">
    <property type="entry name" value="J_dom_sf"/>
</dbReference>